<dbReference type="STRING" id="4846.A0A367IKZ2"/>
<feature type="non-terminal residue" evidence="5">
    <location>
        <position position="408"/>
    </location>
</feature>
<dbReference type="InterPro" id="IPR001895">
    <property type="entry name" value="RASGEF_cat_dom"/>
</dbReference>
<dbReference type="SUPFAM" id="SSF48366">
    <property type="entry name" value="Ras GEF"/>
    <property type="match status" value="1"/>
</dbReference>
<evidence type="ECO:0000256" key="2">
    <source>
        <dbReference type="PROSITE-ProRule" id="PRU00168"/>
    </source>
</evidence>
<dbReference type="GO" id="GO:0005085">
    <property type="term" value="F:guanyl-nucleotide exchange factor activity"/>
    <property type="evidence" value="ECO:0007669"/>
    <property type="project" value="UniProtKB-KW"/>
</dbReference>
<name>A0A367IKZ2_RHIST</name>
<dbReference type="PROSITE" id="PS50009">
    <property type="entry name" value="RASGEF_CAT"/>
    <property type="match status" value="1"/>
</dbReference>
<protein>
    <recommendedName>
        <fullName evidence="4">Ras-GEF domain-containing protein</fullName>
    </recommendedName>
</protein>
<dbReference type="Gene3D" id="1.10.840.10">
    <property type="entry name" value="Ras guanine-nucleotide exchange factors catalytic domain"/>
    <property type="match status" value="1"/>
</dbReference>
<dbReference type="InterPro" id="IPR008937">
    <property type="entry name" value="Ras-like_GEF"/>
</dbReference>
<dbReference type="InterPro" id="IPR036964">
    <property type="entry name" value="RASGEF_cat_dom_sf"/>
</dbReference>
<sequence>VTENDLSSIFELAGTCLNHSEQISVQYKKRTPPPLPRKPRSLSTSLAHPPPLPPRKHLDAKLIAEKRSKKGDIKASTEATLKIKHIKPTMGVRRSSSPQIASKLISTYNKDLFLSATTQVQTRTRAKTLPEAPLDGAPWIPQPPLDFIAQKLKQQQKFDPSFEKLRMLQAIQVLSILQFCPAITAYQLTLIESAIFRHITLKAIKHHKPKTPEPSILASVDFFNYLTRLIEYGTLTKPNASDRARHLNYWIQVAHRCHELKNYQTLKAIISALGTPPMQRLKQSWSFVPKKSMQQLEELTEIMSESSNYEKYRLLLLTKKSEPVVPFLGLFLHDMTYLCALKDPQDRETELVTLFDEMQSAPAYSAALPLLLTKEIYSYNRPKFSIRTAKKIVQEDHTKMGVDLQQCL</sequence>
<dbReference type="Pfam" id="PF00617">
    <property type="entry name" value="RasGEF"/>
    <property type="match status" value="1"/>
</dbReference>
<dbReference type="Proteomes" id="UP000253551">
    <property type="component" value="Unassembled WGS sequence"/>
</dbReference>
<accession>A0A367IKZ2</accession>
<evidence type="ECO:0000313" key="6">
    <source>
        <dbReference type="Proteomes" id="UP000253551"/>
    </source>
</evidence>
<feature type="region of interest" description="Disordered" evidence="3">
    <location>
        <begin position="24"/>
        <end position="56"/>
    </location>
</feature>
<dbReference type="EMBL" id="PJQM01007330">
    <property type="protein sequence ID" value="RCH78328.1"/>
    <property type="molecule type" value="Genomic_DNA"/>
</dbReference>
<keyword evidence="1 2" id="KW-0344">Guanine-nucleotide releasing factor</keyword>
<reference evidence="5 6" key="1">
    <citation type="journal article" date="2018" name="G3 (Bethesda)">
        <title>Phylogenetic and Phylogenomic Definition of Rhizopus Species.</title>
        <authorList>
            <person name="Gryganskyi A.P."/>
            <person name="Golan J."/>
            <person name="Dolatabadi S."/>
            <person name="Mondo S."/>
            <person name="Robb S."/>
            <person name="Idnurm A."/>
            <person name="Muszewska A."/>
            <person name="Steczkiewicz K."/>
            <person name="Masonjones S."/>
            <person name="Liao H.L."/>
            <person name="Gajdeczka M.T."/>
            <person name="Anike F."/>
            <person name="Vuek A."/>
            <person name="Anishchenko I.M."/>
            <person name="Voigt K."/>
            <person name="de Hoog G.S."/>
            <person name="Smith M.E."/>
            <person name="Heitman J."/>
            <person name="Vilgalys R."/>
            <person name="Stajich J.E."/>
        </authorList>
    </citation>
    <scope>NUCLEOTIDE SEQUENCE [LARGE SCALE GENOMIC DNA]</scope>
    <source>
        <strain evidence="5 6">LSU 92-RS-03</strain>
    </source>
</reference>
<comment type="caution">
    <text evidence="5">The sequence shown here is derived from an EMBL/GenBank/DDBJ whole genome shotgun (WGS) entry which is preliminary data.</text>
</comment>
<dbReference type="InterPro" id="IPR023578">
    <property type="entry name" value="Ras_GEF_dom_sf"/>
</dbReference>
<feature type="domain" description="Ras-GEF" evidence="4">
    <location>
        <begin position="180"/>
        <end position="407"/>
    </location>
</feature>
<evidence type="ECO:0000259" key="4">
    <source>
        <dbReference type="PROSITE" id="PS50009"/>
    </source>
</evidence>
<proteinExistence type="predicted"/>
<dbReference type="OrthoDB" id="546434at2759"/>
<feature type="non-terminal residue" evidence="5">
    <location>
        <position position="1"/>
    </location>
</feature>
<dbReference type="GO" id="GO:0007264">
    <property type="term" value="P:small GTPase-mediated signal transduction"/>
    <property type="evidence" value="ECO:0007669"/>
    <property type="project" value="InterPro"/>
</dbReference>
<dbReference type="PANTHER" id="PTHR23113">
    <property type="entry name" value="GUANINE NUCLEOTIDE EXCHANGE FACTOR"/>
    <property type="match status" value="1"/>
</dbReference>
<dbReference type="PANTHER" id="PTHR23113:SF99">
    <property type="entry name" value="RASGEF DOMAIN-CONTAINING PROTEIN"/>
    <property type="match status" value="1"/>
</dbReference>
<evidence type="ECO:0000256" key="1">
    <source>
        <dbReference type="ARBA" id="ARBA00022658"/>
    </source>
</evidence>
<dbReference type="SMART" id="SM00147">
    <property type="entry name" value="RasGEF"/>
    <property type="match status" value="1"/>
</dbReference>
<evidence type="ECO:0000313" key="5">
    <source>
        <dbReference type="EMBL" id="RCH78328.1"/>
    </source>
</evidence>
<organism evidence="5 6">
    <name type="scientific">Rhizopus stolonifer</name>
    <name type="common">Rhizopus nigricans</name>
    <dbReference type="NCBI Taxonomy" id="4846"/>
    <lineage>
        <taxon>Eukaryota</taxon>
        <taxon>Fungi</taxon>
        <taxon>Fungi incertae sedis</taxon>
        <taxon>Mucoromycota</taxon>
        <taxon>Mucoromycotina</taxon>
        <taxon>Mucoromycetes</taxon>
        <taxon>Mucorales</taxon>
        <taxon>Mucorineae</taxon>
        <taxon>Rhizopodaceae</taxon>
        <taxon>Rhizopus</taxon>
    </lineage>
</organism>
<evidence type="ECO:0000256" key="3">
    <source>
        <dbReference type="SAM" id="MobiDB-lite"/>
    </source>
</evidence>
<keyword evidence="6" id="KW-1185">Reference proteome</keyword>
<gene>
    <name evidence="5" type="ORF">CU098_002723</name>
</gene>
<dbReference type="AlphaFoldDB" id="A0A367IKZ2"/>